<organism evidence="8 9">
    <name type="scientific">Acidovorax delafieldii</name>
    <name type="common">Pseudomonas delafieldii</name>
    <dbReference type="NCBI Taxonomy" id="47920"/>
    <lineage>
        <taxon>Bacteria</taxon>
        <taxon>Pseudomonadati</taxon>
        <taxon>Pseudomonadota</taxon>
        <taxon>Betaproteobacteria</taxon>
        <taxon>Burkholderiales</taxon>
        <taxon>Comamonadaceae</taxon>
        <taxon>Acidovorax</taxon>
    </lineage>
</organism>
<proteinExistence type="predicted"/>
<gene>
    <name evidence="8" type="ORF">ATF69_1876</name>
</gene>
<feature type="transmembrane region" description="Helical" evidence="6">
    <location>
        <begin position="407"/>
        <end position="429"/>
    </location>
</feature>
<feature type="transmembrane region" description="Helical" evidence="6">
    <location>
        <begin position="313"/>
        <end position="333"/>
    </location>
</feature>
<dbReference type="Proteomes" id="UP000321485">
    <property type="component" value="Unassembled WGS sequence"/>
</dbReference>
<dbReference type="InterPro" id="IPR011701">
    <property type="entry name" value="MFS"/>
</dbReference>
<dbReference type="InterPro" id="IPR020846">
    <property type="entry name" value="MFS_dom"/>
</dbReference>
<dbReference type="SUPFAM" id="SSF103473">
    <property type="entry name" value="MFS general substrate transporter"/>
    <property type="match status" value="1"/>
</dbReference>
<dbReference type="CDD" id="cd17324">
    <property type="entry name" value="MFS_NepI_like"/>
    <property type="match status" value="1"/>
</dbReference>
<feature type="transmembrane region" description="Helical" evidence="6">
    <location>
        <begin position="339"/>
        <end position="361"/>
    </location>
</feature>
<feature type="transmembrane region" description="Helical" evidence="6">
    <location>
        <begin position="196"/>
        <end position="215"/>
    </location>
</feature>
<dbReference type="PANTHER" id="PTHR43124:SF10">
    <property type="entry name" value="PURINE EFFLUX PUMP PBUE"/>
    <property type="match status" value="1"/>
</dbReference>
<evidence type="ECO:0000313" key="9">
    <source>
        <dbReference type="Proteomes" id="UP000321485"/>
    </source>
</evidence>
<keyword evidence="2" id="KW-1003">Cell membrane</keyword>
<feature type="transmembrane region" description="Helical" evidence="6">
    <location>
        <begin position="373"/>
        <end position="395"/>
    </location>
</feature>
<dbReference type="PANTHER" id="PTHR43124">
    <property type="entry name" value="PURINE EFFLUX PUMP PBUE"/>
    <property type="match status" value="1"/>
</dbReference>
<feature type="transmembrane region" description="Helical" evidence="6">
    <location>
        <begin position="42"/>
        <end position="66"/>
    </location>
</feature>
<evidence type="ECO:0000256" key="5">
    <source>
        <dbReference type="ARBA" id="ARBA00023136"/>
    </source>
</evidence>
<protein>
    <submittedName>
        <fullName evidence="8">Putative MFS family arabinose efflux permease</fullName>
    </submittedName>
</protein>
<keyword evidence="4 6" id="KW-1133">Transmembrane helix</keyword>
<dbReference type="GO" id="GO:0022857">
    <property type="term" value="F:transmembrane transporter activity"/>
    <property type="evidence" value="ECO:0007669"/>
    <property type="project" value="InterPro"/>
</dbReference>
<keyword evidence="3 6" id="KW-0812">Transmembrane</keyword>
<evidence type="ECO:0000256" key="6">
    <source>
        <dbReference type="SAM" id="Phobius"/>
    </source>
</evidence>
<comment type="caution">
    <text evidence="8">The sequence shown here is derived from an EMBL/GenBank/DDBJ whole genome shotgun (WGS) entry which is preliminary data.</text>
</comment>
<name>A0A561XV72_ACIDE</name>
<feature type="domain" description="Major facilitator superfamily (MFS) profile" evidence="7">
    <location>
        <begin position="44"/>
        <end position="428"/>
    </location>
</feature>
<accession>A0A561XV72</accession>
<feature type="transmembrane region" description="Helical" evidence="6">
    <location>
        <begin position="283"/>
        <end position="301"/>
    </location>
</feature>
<dbReference type="InterPro" id="IPR036259">
    <property type="entry name" value="MFS_trans_sf"/>
</dbReference>
<evidence type="ECO:0000256" key="1">
    <source>
        <dbReference type="ARBA" id="ARBA00004651"/>
    </source>
</evidence>
<dbReference type="Gene3D" id="1.20.1250.20">
    <property type="entry name" value="MFS general substrate transporter like domains"/>
    <property type="match status" value="1"/>
</dbReference>
<reference evidence="8 9" key="1">
    <citation type="journal article" date="2015" name="Stand. Genomic Sci.">
        <title>Genomic Encyclopedia of Bacterial and Archaeal Type Strains, Phase III: the genomes of soil and plant-associated and newly described type strains.</title>
        <authorList>
            <person name="Whitman W.B."/>
            <person name="Woyke T."/>
            <person name="Klenk H.P."/>
            <person name="Zhou Y."/>
            <person name="Lilburn T.G."/>
            <person name="Beck B.J."/>
            <person name="De Vos P."/>
            <person name="Vandamme P."/>
            <person name="Eisen J.A."/>
            <person name="Garrity G."/>
            <person name="Hugenholtz P."/>
            <person name="Kyrpides N.C."/>
        </authorList>
    </citation>
    <scope>NUCLEOTIDE SEQUENCE [LARGE SCALE GENOMIC DNA]</scope>
    <source>
        <strain evidence="8 9">DSM 64</strain>
    </source>
</reference>
<feature type="transmembrane region" description="Helical" evidence="6">
    <location>
        <begin position="135"/>
        <end position="156"/>
    </location>
</feature>
<feature type="transmembrane region" description="Helical" evidence="6">
    <location>
        <begin position="248"/>
        <end position="271"/>
    </location>
</feature>
<feature type="transmembrane region" description="Helical" evidence="6">
    <location>
        <begin position="168"/>
        <end position="190"/>
    </location>
</feature>
<dbReference type="InterPro" id="IPR050189">
    <property type="entry name" value="MFS_Efflux_Transporters"/>
</dbReference>
<dbReference type="Pfam" id="PF07690">
    <property type="entry name" value="MFS_1"/>
    <property type="match status" value="1"/>
</dbReference>
<keyword evidence="5 6" id="KW-0472">Membrane</keyword>
<evidence type="ECO:0000256" key="3">
    <source>
        <dbReference type="ARBA" id="ARBA00022692"/>
    </source>
</evidence>
<dbReference type="AlphaFoldDB" id="A0A561XV72"/>
<evidence type="ECO:0000256" key="4">
    <source>
        <dbReference type="ARBA" id="ARBA00022989"/>
    </source>
</evidence>
<evidence type="ECO:0000313" key="8">
    <source>
        <dbReference type="EMBL" id="TWG40004.1"/>
    </source>
</evidence>
<dbReference type="GO" id="GO:0005886">
    <property type="term" value="C:plasma membrane"/>
    <property type="evidence" value="ECO:0007669"/>
    <property type="project" value="UniProtKB-SubCell"/>
</dbReference>
<comment type="subcellular location">
    <subcellularLocation>
        <location evidence="1">Cell membrane</location>
        <topology evidence="1">Multi-pass membrane protein</topology>
    </subcellularLocation>
</comment>
<dbReference type="EMBL" id="VJWE01000011">
    <property type="protein sequence ID" value="TWG40004.1"/>
    <property type="molecule type" value="Genomic_DNA"/>
</dbReference>
<evidence type="ECO:0000259" key="7">
    <source>
        <dbReference type="PROSITE" id="PS50850"/>
    </source>
</evidence>
<sequence length="437" mass="46099">MRREGCVPGRHAAHWAALNLPGPPRPSAVSSSTPELSPRRELWLLLTLAGIQFTHILDFMIMMPLGPQLTQLFAITDAQFGLLVSAYTLSAGASGLLASTYIDRFGRKRLLLVLYGLFGLATLACGLAPTYGTLMVARILAGTFGGVLSALSQTIVADVVPFERRGRAMGIVMTSFSVSTVAGVPLGLILAQYGGWNLPFIGIAAMVGVLAVQAARTLPTMAGHVQAANGRSVLSGIAQVLADGNHRWAFLFSALLMFTGFTVIPYITIYMQTNAGVRADQVPLVYLCGGVVTLFTARLFGRMTDRHGKVPTFRWLALAGLPCILGITLVQGLPLWGVLMVSTLMFTFVSGRMIPGMAIIASAAHAPLRGTFMTLNASVQSAAMGVASFVGGVLISRDAQGLVQNYWVAALVGIGASLLSMLVVGRLTLHGATPSAR</sequence>
<dbReference type="PROSITE" id="PS50850">
    <property type="entry name" value="MFS"/>
    <property type="match status" value="1"/>
</dbReference>
<evidence type="ECO:0000256" key="2">
    <source>
        <dbReference type="ARBA" id="ARBA00022475"/>
    </source>
</evidence>
<feature type="transmembrane region" description="Helical" evidence="6">
    <location>
        <begin position="78"/>
        <end position="98"/>
    </location>
</feature>
<feature type="transmembrane region" description="Helical" evidence="6">
    <location>
        <begin position="110"/>
        <end position="129"/>
    </location>
</feature>